<organism evidence="1">
    <name type="scientific">marine metagenome</name>
    <dbReference type="NCBI Taxonomy" id="408172"/>
    <lineage>
        <taxon>unclassified sequences</taxon>
        <taxon>metagenomes</taxon>
        <taxon>ecological metagenomes</taxon>
    </lineage>
</organism>
<sequence length="126" mass="14505">MEQQLDEGLKQDRTIDITTIGRTTGAKRRIEIWFFNIDGRIYITGSPGTRGWYANMLANPKITFHLKCTVRGDIPGRAYPVTDTKERQRVLLAIFDELDGDRDLDMWITRSPLVEVDPCMDKVEIC</sequence>
<dbReference type="GO" id="GO:0016491">
    <property type="term" value="F:oxidoreductase activity"/>
    <property type="evidence" value="ECO:0007669"/>
    <property type="project" value="InterPro"/>
</dbReference>
<dbReference type="Pfam" id="PF04075">
    <property type="entry name" value="F420H2_quin_red"/>
    <property type="match status" value="1"/>
</dbReference>
<dbReference type="Gene3D" id="2.30.110.10">
    <property type="entry name" value="Electron Transport, Fmn-binding Protein, Chain A"/>
    <property type="match status" value="1"/>
</dbReference>
<dbReference type="InterPro" id="IPR004378">
    <property type="entry name" value="F420H2_quin_Rdtase"/>
</dbReference>
<evidence type="ECO:0008006" key="2">
    <source>
        <dbReference type="Google" id="ProtNLM"/>
    </source>
</evidence>
<evidence type="ECO:0000313" key="1">
    <source>
        <dbReference type="EMBL" id="SVA40701.1"/>
    </source>
</evidence>
<proteinExistence type="predicted"/>
<dbReference type="SUPFAM" id="SSF50475">
    <property type="entry name" value="FMN-binding split barrel"/>
    <property type="match status" value="1"/>
</dbReference>
<gene>
    <name evidence="1" type="ORF">METZ01_LOCUS93555</name>
</gene>
<reference evidence="1" key="1">
    <citation type="submission" date="2018-05" db="EMBL/GenBank/DDBJ databases">
        <authorList>
            <person name="Lanie J.A."/>
            <person name="Ng W.-L."/>
            <person name="Kazmierczak K.M."/>
            <person name="Andrzejewski T.M."/>
            <person name="Davidsen T.M."/>
            <person name="Wayne K.J."/>
            <person name="Tettelin H."/>
            <person name="Glass J.I."/>
            <person name="Rusch D."/>
            <person name="Podicherti R."/>
            <person name="Tsui H.-C.T."/>
            <person name="Winkler M.E."/>
        </authorList>
    </citation>
    <scope>NUCLEOTIDE SEQUENCE</scope>
</reference>
<protein>
    <recommendedName>
        <fullName evidence="2">Nitroreductase family deazaflavin-dependent oxidoreductase</fullName>
    </recommendedName>
</protein>
<dbReference type="InterPro" id="IPR012349">
    <property type="entry name" value="Split_barrel_FMN-bd"/>
</dbReference>
<dbReference type="AlphaFoldDB" id="A0A381VKY8"/>
<accession>A0A381VKY8</accession>
<dbReference type="EMBL" id="UINC01009060">
    <property type="protein sequence ID" value="SVA40701.1"/>
    <property type="molecule type" value="Genomic_DNA"/>
</dbReference>
<name>A0A381VKY8_9ZZZZ</name>